<dbReference type="RefSeq" id="WP_231062378.1">
    <property type="nucleotide sequence ID" value="NZ_JAJNOR010000004.1"/>
</dbReference>
<evidence type="ECO:0000313" key="3">
    <source>
        <dbReference type="EMBL" id="MCD2492484.1"/>
    </source>
</evidence>
<dbReference type="InterPro" id="IPR048276">
    <property type="entry name" value="Phage_tail-like_C"/>
</dbReference>
<feature type="domain" description="DUF6558" evidence="1">
    <location>
        <begin position="5"/>
        <end position="137"/>
    </location>
</feature>
<reference evidence="3 4" key="1">
    <citation type="submission" date="2021-11" db="EMBL/GenBank/DDBJ databases">
        <title>Lacrimispora sp. nov. NSJ-141 isolated from human feces.</title>
        <authorList>
            <person name="Abdugheni R."/>
        </authorList>
    </citation>
    <scope>NUCLEOTIDE SEQUENCE [LARGE SCALE GENOMIC DNA]</scope>
    <source>
        <strain evidence="3 4">NSJ-141</strain>
    </source>
</reference>
<evidence type="ECO:0000259" key="1">
    <source>
        <dbReference type="Pfam" id="PF20195"/>
    </source>
</evidence>
<name>A0AAP2RJC7_9FIRM</name>
<keyword evidence="4" id="KW-1185">Reference proteome</keyword>
<evidence type="ECO:0000313" key="4">
    <source>
        <dbReference type="Proteomes" id="UP001299265"/>
    </source>
</evidence>
<dbReference type="Pfam" id="PF20195">
    <property type="entry name" value="DUF6558"/>
    <property type="match status" value="1"/>
</dbReference>
<gene>
    <name evidence="3" type="ORF">LQE92_07545</name>
</gene>
<comment type="caution">
    <text evidence="3">The sequence shown here is derived from an EMBL/GenBank/DDBJ whole genome shotgun (WGS) entry which is preliminary data.</text>
</comment>
<organism evidence="3 4">
    <name type="scientific">Lientehia hominis</name>
    <dbReference type="NCBI Taxonomy" id="2897778"/>
    <lineage>
        <taxon>Bacteria</taxon>
        <taxon>Bacillati</taxon>
        <taxon>Bacillota</taxon>
        <taxon>Clostridia</taxon>
        <taxon>Lachnospirales</taxon>
        <taxon>Lachnospiraceae</taxon>
        <taxon>Lientehia</taxon>
    </lineage>
</organism>
<evidence type="ECO:0000259" key="2">
    <source>
        <dbReference type="Pfam" id="PF20753"/>
    </source>
</evidence>
<proteinExistence type="predicted"/>
<dbReference type="Proteomes" id="UP001299265">
    <property type="component" value="Unassembled WGS sequence"/>
</dbReference>
<feature type="domain" description="Phage tail-like C-terminal" evidence="2">
    <location>
        <begin position="139"/>
        <end position="249"/>
    </location>
</feature>
<dbReference type="EMBL" id="JAJNOR010000004">
    <property type="protein sequence ID" value="MCD2492484.1"/>
    <property type="molecule type" value="Genomic_DNA"/>
</dbReference>
<dbReference type="AlphaFoldDB" id="A0AAP2RJC7"/>
<dbReference type="Pfam" id="PF20753">
    <property type="entry name" value="DUF6558_C"/>
    <property type="match status" value="1"/>
</dbReference>
<dbReference type="InterPro" id="IPR046688">
    <property type="entry name" value="DUF6558_N"/>
</dbReference>
<accession>A0AAP2RJC7</accession>
<protein>
    <submittedName>
        <fullName evidence="3">Phage tail family protein</fullName>
    </submittedName>
</protein>
<sequence length="258" mass="29338">MASLICTDFFFNGLHMSDFGFITATLDSPSIDAVDIGLKKSLKTEKIGSNPINHLYDVSYEDSLIFQTTMVYEDGRCLSMKEFRAAVRWLTTKSYMKMEIDNDKCKGIYFNCIVSDIKMYEYNGLPVGIYFEATCDSPYGWEDVTYDYTKSPCIFNNTSDDILNPVKPVFHFTVSEPGDVTLENTTTGKRMILSNILKEETCTIDTRHYLLLSDIPQRNFYASFNREWIDLVPGENTISFSGIPSLNISASLPRKVGY</sequence>